<name>A0A3G4ZRW3_9VIRU</name>
<evidence type="ECO:0000313" key="2">
    <source>
        <dbReference type="EMBL" id="AYV76159.1"/>
    </source>
</evidence>
<feature type="region of interest" description="Disordered" evidence="1">
    <location>
        <begin position="1"/>
        <end position="25"/>
    </location>
</feature>
<proteinExistence type="predicted"/>
<protein>
    <submittedName>
        <fullName evidence="2">Uncharacterized protein</fullName>
    </submittedName>
</protein>
<reference evidence="2" key="1">
    <citation type="submission" date="2018-10" db="EMBL/GenBank/DDBJ databases">
        <title>Hidden diversity of soil giant viruses.</title>
        <authorList>
            <person name="Schulz F."/>
            <person name="Alteio L."/>
            <person name="Goudeau D."/>
            <person name="Ryan E.M."/>
            <person name="Malmstrom R.R."/>
            <person name="Blanchard J."/>
            <person name="Woyke T."/>
        </authorList>
    </citation>
    <scope>NUCLEOTIDE SEQUENCE</scope>
    <source>
        <strain evidence="2">TEV1</strain>
    </source>
</reference>
<feature type="compositionally biased region" description="Acidic residues" evidence="1">
    <location>
        <begin position="1"/>
        <end position="15"/>
    </location>
</feature>
<dbReference type="EMBL" id="MK071982">
    <property type="protein sequence ID" value="AYV76159.1"/>
    <property type="molecule type" value="Genomic_DNA"/>
</dbReference>
<evidence type="ECO:0000256" key="1">
    <source>
        <dbReference type="SAM" id="MobiDB-lite"/>
    </source>
</evidence>
<organism evidence="2">
    <name type="scientific">Terrestrivirus sp</name>
    <dbReference type="NCBI Taxonomy" id="2487775"/>
    <lineage>
        <taxon>Viruses</taxon>
        <taxon>Varidnaviria</taxon>
        <taxon>Bamfordvirae</taxon>
        <taxon>Nucleocytoviricota</taxon>
        <taxon>Megaviricetes</taxon>
        <taxon>Imitervirales</taxon>
        <taxon>Mimiviridae</taxon>
        <taxon>Klosneuvirinae</taxon>
    </lineage>
</organism>
<sequence>MDPEDNGFVDFDDFDEPKPKQEQYPDSDLSFLTNTLYKKDTKPVFFDQKTMLYYIAMRTRKMCPISFKEMDDESNAFTFHNQWNPLTGERSNDRDPYGPLYFDPNDLVKYFYENRLNGLWVPESHTDGEYYEGYYDCYIGSGEDMYVQSRGYNPDKYLFRLPIIDCYWLYDNANNNIITFGPKLTDSEIKLIDSLAARSPYVYNSSHRPSLVQMKNYYDTALSKTPTIPETENMTQEERVVAYNAANRRAVDMLRKIKG</sequence>
<accession>A0A3G4ZRW3</accession>
<gene>
    <name evidence="2" type="ORF">Terrestrivirus4_207</name>
</gene>